<dbReference type="GO" id="GO:0016020">
    <property type="term" value="C:membrane"/>
    <property type="evidence" value="ECO:0007669"/>
    <property type="project" value="UniProtKB-SubCell"/>
</dbReference>
<feature type="domain" description="Ionotropic glutamate receptor C-terminal" evidence="12">
    <location>
        <begin position="93"/>
        <end position="419"/>
    </location>
</feature>
<keyword evidence="7" id="KW-0675">Receptor</keyword>
<dbReference type="EMBL" id="FWFP01000008">
    <property type="protein sequence ID" value="SLN59885.1"/>
    <property type="molecule type" value="Genomic_DNA"/>
</dbReference>
<feature type="transmembrane region" description="Helical" evidence="10">
    <location>
        <begin position="267"/>
        <end position="287"/>
    </location>
</feature>
<evidence type="ECO:0000313" key="14">
    <source>
        <dbReference type="Proteomes" id="UP000193778"/>
    </source>
</evidence>
<dbReference type="GO" id="GO:0015276">
    <property type="term" value="F:ligand-gated monoatomic ion channel activity"/>
    <property type="evidence" value="ECO:0007669"/>
    <property type="project" value="InterPro"/>
</dbReference>
<evidence type="ECO:0000259" key="11">
    <source>
        <dbReference type="SMART" id="SM00062"/>
    </source>
</evidence>
<sequence>MWPFGSFARRFAYRFNELGGLPTPVVPISDAFFRLYRIDTSIKHDALPCAHLAGVIKIALEGRETGKLPMTRALCIWICLAVATLAQQIQAQTLTVTTVTRPPFSYVEDGAQAGFSMDLLEALAEALNWEYSVTRVEGFNEMLGAVQDGTADLAIANISITASRETQMDFTQPIFEAGLQIMIPSAATRSPSLLQALLSVELFIAIGLAFAILLGGGMLMWGFERRAQPYFDRKLNEAWFPSFWWALNLVVNGGFEERMPRTPFGRLLGVILVVSSLFIVSVFTARITSVMTVDAITGNVNSVNDLYGKQVGTISDSTAASFLNRREIEFSSYEDLDQMLTAFKDEQLDAVVFDAPILSYYAAHEGRRIASVTGGVFLRENYGIAFPTGSPLVEDVNQALLALREDGTYDEIYRKWFGARN</sequence>
<evidence type="ECO:0000259" key="12">
    <source>
        <dbReference type="SMART" id="SM00079"/>
    </source>
</evidence>
<evidence type="ECO:0000256" key="6">
    <source>
        <dbReference type="ARBA" id="ARBA00023136"/>
    </source>
</evidence>
<dbReference type="AlphaFoldDB" id="A0A1X6ZSG1"/>
<keyword evidence="8" id="KW-0325">Glycoprotein</keyword>
<keyword evidence="14" id="KW-1185">Reference proteome</keyword>
<dbReference type="SUPFAM" id="SSF81324">
    <property type="entry name" value="Voltage-gated potassium channels"/>
    <property type="match status" value="1"/>
</dbReference>
<feature type="transmembrane region" description="Helical" evidence="10">
    <location>
        <begin position="202"/>
        <end position="223"/>
    </location>
</feature>
<accession>A0A1X6ZSG1</accession>
<dbReference type="InterPro" id="IPR001320">
    <property type="entry name" value="Iontro_rcpt_C"/>
</dbReference>
<dbReference type="Pfam" id="PF00060">
    <property type="entry name" value="Lig_chan"/>
    <property type="match status" value="1"/>
</dbReference>
<evidence type="ECO:0000256" key="5">
    <source>
        <dbReference type="ARBA" id="ARBA00023065"/>
    </source>
</evidence>
<dbReference type="PANTHER" id="PTHR18966">
    <property type="entry name" value="IONOTROPIC GLUTAMATE RECEPTOR"/>
    <property type="match status" value="1"/>
</dbReference>
<reference evidence="14" key="1">
    <citation type="submission" date="2017-03" db="EMBL/GenBank/DDBJ databases">
        <authorList>
            <person name="Rodrigo-Torres L."/>
            <person name="Arahal R.D."/>
            <person name="Lucena T."/>
        </authorList>
    </citation>
    <scope>NUCLEOTIDE SEQUENCE [LARGE SCALE GENOMIC DNA]</scope>
    <source>
        <strain evidence="14">CECT 8411</strain>
    </source>
</reference>
<protein>
    <submittedName>
        <fullName evidence="13">Glutamine-binding periplasmic protein</fullName>
    </submittedName>
</protein>
<evidence type="ECO:0000256" key="7">
    <source>
        <dbReference type="ARBA" id="ARBA00023170"/>
    </source>
</evidence>
<dbReference type="Proteomes" id="UP000193778">
    <property type="component" value="Unassembled WGS sequence"/>
</dbReference>
<keyword evidence="4 10" id="KW-1133">Transmembrane helix</keyword>
<gene>
    <name evidence="13" type="primary">glnH</name>
    <name evidence="13" type="ORF">RUM8411_02950</name>
</gene>
<dbReference type="InterPro" id="IPR001638">
    <property type="entry name" value="Solute-binding_3/MltF_N"/>
</dbReference>
<evidence type="ECO:0000256" key="10">
    <source>
        <dbReference type="SAM" id="Phobius"/>
    </source>
</evidence>
<dbReference type="Pfam" id="PF00497">
    <property type="entry name" value="SBP_bac_3"/>
    <property type="match status" value="1"/>
</dbReference>
<dbReference type="SUPFAM" id="SSF53850">
    <property type="entry name" value="Periplasmic binding protein-like II"/>
    <property type="match status" value="1"/>
</dbReference>
<dbReference type="SMART" id="SM00079">
    <property type="entry name" value="PBPe"/>
    <property type="match status" value="1"/>
</dbReference>
<comment type="subcellular location">
    <subcellularLocation>
        <location evidence="1">Membrane</location>
        <topology evidence="1">Multi-pass membrane protein</topology>
    </subcellularLocation>
</comment>
<evidence type="ECO:0000313" key="13">
    <source>
        <dbReference type="EMBL" id="SLN59885.1"/>
    </source>
</evidence>
<keyword evidence="3 10" id="KW-0812">Transmembrane</keyword>
<evidence type="ECO:0000256" key="4">
    <source>
        <dbReference type="ARBA" id="ARBA00022989"/>
    </source>
</evidence>
<dbReference type="SMART" id="SM00062">
    <property type="entry name" value="PBPb"/>
    <property type="match status" value="1"/>
</dbReference>
<dbReference type="Gene3D" id="3.40.190.10">
    <property type="entry name" value="Periplasmic binding protein-like II"/>
    <property type="match status" value="2"/>
</dbReference>
<proteinExistence type="predicted"/>
<keyword evidence="2" id="KW-0813">Transport</keyword>
<dbReference type="Gene3D" id="1.10.287.70">
    <property type="match status" value="1"/>
</dbReference>
<dbReference type="CDD" id="cd00997">
    <property type="entry name" value="PBP2_GluR0"/>
    <property type="match status" value="1"/>
</dbReference>
<keyword evidence="6 10" id="KW-0472">Membrane</keyword>
<organism evidence="13 14">
    <name type="scientific">Ruegeria meonggei</name>
    <dbReference type="NCBI Taxonomy" id="1446476"/>
    <lineage>
        <taxon>Bacteria</taxon>
        <taxon>Pseudomonadati</taxon>
        <taxon>Pseudomonadota</taxon>
        <taxon>Alphaproteobacteria</taxon>
        <taxon>Rhodobacterales</taxon>
        <taxon>Roseobacteraceae</taxon>
        <taxon>Ruegeria</taxon>
    </lineage>
</organism>
<evidence type="ECO:0000256" key="2">
    <source>
        <dbReference type="ARBA" id="ARBA00022448"/>
    </source>
</evidence>
<keyword evidence="5" id="KW-0406">Ion transport</keyword>
<evidence type="ECO:0000256" key="3">
    <source>
        <dbReference type="ARBA" id="ARBA00022692"/>
    </source>
</evidence>
<feature type="domain" description="Solute-binding protein family 3/N-terminal" evidence="11">
    <location>
        <begin position="93"/>
        <end position="420"/>
    </location>
</feature>
<keyword evidence="9" id="KW-0407">Ion channel</keyword>
<name>A0A1X6ZSG1_9RHOB</name>
<evidence type="ECO:0000256" key="1">
    <source>
        <dbReference type="ARBA" id="ARBA00004141"/>
    </source>
</evidence>
<evidence type="ECO:0000256" key="8">
    <source>
        <dbReference type="ARBA" id="ARBA00023180"/>
    </source>
</evidence>
<evidence type="ECO:0000256" key="9">
    <source>
        <dbReference type="ARBA" id="ARBA00023303"/>
    </source>
</evidence>
<dbReference type="InterPro" id="IPR015683">
    <property type="entry name" value="Ionotropic_Glu_rcpt"/>
</dbReference>